<organism evidence="1 2">
    <name type="scientific">Tanticharoenia sakaeratensis NBRC 103193</name>
    <dbReference type="NCBI Taxonomy" id="1231623"/>
    <lineage>
        <taxon>Bacteria</taxon>
        <taxon>Pseudomonadati</taxon>
        <taxon>Pseudomonadota</taxon>
        <taxon>Alphaproteobacteria</taxon>
        <taxon>Acetobacterales</taxon>
        <taxon>Acetobacteraceae</taxon>
        <taxon>Tanticharoenia</taxon>
    </lineage>
</organism>
<sequence length="164" mass="17144">MTGLDLGQLKRDIAVPVVTALALPGSLTARAQLAACIANCESNAAELEQIDGPALGLWQMEPFTHDDCWQNFLLARHALGGTCLGYLPARFNGRPVGNAIAMIESLAYACALAMVRFYRSPIALPAAGDAAGMNRAWRLGYNTTLGAGSVDAAHTALCQAAITA</sequence>
<name>A0A0D6MNM8_9PROT</name>
<keyword evidence="2" id="KW-1185">Reference proteome</keyword>
<dbReference type="RefSeq" id="WP_048849596.1">
    <property type="nucleotide sequence ID" value="NZ_BALE01000033.1"/>
</dbReference>
<gene>
    <name evidence="1" type="ORF">Tasa_033_002</name>
</gene>
<protein>
    <recommendedName>
        <fullName evidence="3">Transglycosylase SLT domain-containing protein</fullName>
    </recommendedName>
</protein>
<dbReference type="AlphaFoldDB" id="A0A0D6MNM8"/>
<comment type="caution">
    <text evidence="1">The sequence shown here is derived from an EMBL/GenBank/DDBJ whole genome shotgun (WGS) entry which is preliminary data.</text>
</comment>
<accession>A0A0D6MNM8</accession>
<evidence type="ECO:0000313" key="1">
    <source>
        <dbReference type="EMBL" id="GAN54888.1"/>
    </source>
</evidence>
<dbReference type="STRING" id="1231623.Tasa_033_002"/>
<proteinExistence type="predicted"/>
<dbReference type="OrthoDB" id="7355818at2"/>
<reference evidence="1 2" key="1">
    <citation type="submission" date="2012-10" db="EMBL/GenBank/DDBJ databases">
        <title>Genome sequencing of Tanticharoenia sakaeratensis NBRC 103193.</title>
        <authorList>
            <person name="Azuma Y."/>
            <person name="Hadano H."/>
            <person name="Hirakawa H."/>
            <person name="Matsushita K."/>
        </authorList>
    </citation>
    <scope>NUCLEOTIDE SEQUENCE [LARGE SCALE GENOMIC DNA]</scope>
    <source>
        <strain evidence="1 2">NBRC 103193</strain>
    </source>
</reference>
<evidence type="ECO:0008006" key="3">
    <source>
        <dbReference type="Google" id="ProtNLM"/>
    </source>
</evidence>
<dbReference type="EMBL" id="BALE01000033">
    <property type="protein sequence ID" value="GAN54888.1"/>
    <property type="molecule type" value="Genomic_DNA"/>
</dbReference>
<dbReference type="Proteomes" id="UP000032679">
    <property type="component" value="Unassembled WGS sequence"/>
</dbReference>
<evidence type="ECO:0000313" key="2">
    <source>
        <dbReference type="Proteomes" id="UP000032679"/>
    </source>
</evidence>